<dbReference type="Pfam" id="PF04548">
    <property type="entry name" value="AIG1"/>
    <property type="match status" value="1"/>
</dbReference>
<dbReference type="Proteomes" id="UP001497497">
    <property type="component" value="Unassembled WGS sequence"/>
</dbReference>
<comment type="caution">
    <text evidence="5">The sequence shown here is derived from an EMBL/GenBank/DDBJ whole genome shotgun (WGS) entry which is preliminary data.</text>
</comment>
<gene>
    <name evidence="5" type="ORF">GSLYS_00022022001</name>
</gene>
<protein>
    <recommendedName>
        <fullName evidence="4">AIG1-type G domain-containing protein</fullName>
    </recommendedName>
</protein>
<name>A0AAV2IP20_LYMST</name>
<dbReference type="PANTHER" id="PTHR10903:SF184">
    <property type="entry name" value="GTP-BINDING PROTEIN A"/>
    <property type="match status" value="1"/>
</dbReference>
<keyword evidence="2" id="KW-0547">Nucleotide-binding</keyword>
<evidence type="ECO:0000313" key="6">
    <source>
        <dbReference type="Proteomes" id="UP001497497"/>
    </source>
</evidence>
<dbReference type="EMBL" id="CAXITT010001580">
    <property type="protein sequence ID" value="CAL1548705.1"/>
    <property type="molecule type" value="Genomic_DNA"/>
</dbReference>
<evidence type="ECO:0000259" key="4">
    <source>
        <dbReference type="PROSITE" id="PS51720"/>
    </source>
</evidence>
<proteinExistence type="inferred from homology"/>
<dbReference type="SUPFAM" id="SSF52540">
    <property type="entry name" value="P-loop containing nucleoside triphosphate hydrolases"/>
    <property type="match status" value="1"/>
</dbReference>
<evidence type="ECO:0000256" key="2">
    <source>
        <dbReference type="ARBA" id="ARBA00022741"/>
    </source>
</evidence>
<evidence type="ECO:0000313" key="5">
    <source>
        <dbReference type="EMBL" id="CAL1548705.1"/>
    </source>
</evidence>
<evidence type="ECO:0000256" key="1">
    <source>
        <dbReference type="ARBA" id="ARBA00008535"/>
    </source>
</evidence>
<reference evidence="5 6" key="1">
    <citation type="submission" date="2024-04" db="EMBL/GenBank/DDBJ databases">
        <authorList>
            <consortium name="Genoscope - CEA"/>
            <person name="William W."/>
        </authorList>
    </citation>
    <scope>NUCLEOTIDE SEQUENCE [LARGE SCALE GENOMIC DNA]</scope>
</reference>
<dbReference type="GO" id="GO:0005525">
    <property type="term" value="F:GTP binding"/>
    <property type="evidence" value="ECO:0007669"/>
    <property type="project" value="UniProtKB-KW"/>
</dbReference>
<comment type="similarity">
    <text evidence="1">Belongs to the TRAFAC class TrmE-Era-EngA-EngB-Septin-like GTPase superfamily. AIG1/Toc34/Toc159-like paraseptin GTPase family. IAN subfamily.</text>
</comment>
<organism evidence="5 6">
    <name type="scientific">Lymnaea stagnalis</name>
    <name type="common">Great pond snail</name>
    <name type="synonym">Helix stagnalis</name>
    <dbReference type="NCBI Taxonomy" id="6523"/>
    <lineage>
        <taxon>Eukaryota</taxon>
        <taxon>Metazoa</taxon>
        <taxon>Spiralia</taxon>
        <taxon>Lophotrochozoa</taxon>
        <taxon>Mollusca</taxon>
        <taxon>Gastropoda</taxon>
        <taxon>Heterobranchia</taxon>
        <taxon>Euthyneura</taxon>
        <taxon>Panpulmonata</taxon>
        <taxon>Hygrophila</taxon>
        <taxon>Lymnaeoidea</taxon>
        <taxon>Lymnaeidae</taxon>
        <taxon>Lymnaea</taxon>
    </lineage>
</organism>
<dbReference type="PROSITE" id="PS51720">
    <property type="entry name" value="G_AIG1"/>
    <property type="match status" value="1"/>
</dbReference>
<keyword evidence="6" id="KW-1185">Reference proteome</keyword>
<dbReference type="PANTHER" id="PTHR10903">
    <property type="entry name" value="GTPASE, IMAP FAMILY MEMBER-RELATED"/>
    <property type="match status" value="1"/>
</dbReference>
<accession>A0AAV2IP20</accession>
<evidence type="ECO:0000256" key="3">
    <source>
        <dbReference type="ARBA" id="ARBA00023134"/>
    </source>
</evidence>
<dbReference type="InterPro" id="IPR006703">
    <property type="entry name" value="G_AIG1"/>
</dbReference>
<sequence>MDLLLLGKTGIGKSATGDSILGRQCFVSKSSISPVTKGVSYESFEYNGRVIKVVDGPGVRDTSGIEDLPKVIKLVMDSMQDAILLNPKG</sequence>
<dbReference type="InterPro" id="IPR027417">
    <property type="entry name" value="P-loop_NTPase"/>
</dbReference>
<feature type="domain" description="AIG1-type G" evidence="4">
    <location>
        <begin position="1"/>
        <end position="89"/>
    </location>
</feature>
<dbReference type="AlphaFoldDB" id="A0AAV2IP20"/>
<keyword evidence="3" id="KW-0342">GTP-binding</keyword>
<dbReference type="Gene3D" id="3.40.50.300">
    <property type="entry name" value="P-loop containing nucleotide triphosphate hydrolases"/>
    <property type="match status" value="1"/>
</dbReference>
<dbReference type="InterPro" id="IPR045058">
    <property type="entry name" value="GIMA/IAN/Toc"/>
</dbReference>